<feature type="transmembrane region" description="Helical" evidence="1">
    <location>
        <begin position="113"/>
        <end position="130"/>
    </location>
</feature>
<feature type="transmembrane region" description="Helical" evidence="1">
    <location>
        <begin position="142"/>
        <end position="161"/>
    </location>
</feature>
<keyword evidence="3" id="KW-1185">Reference proteome</keyword>
<evidence type="ECO:0000256" key="1">
    <source>
        <dbReference type="SAM" id="Phobius"/>
    </source>
</evidence>
<keyword evidence="1" id="KW-0472">Membrane</keyword>
<reference evidence="2 3" key="1">
    <citation type="submission" date="2018-06" db="EMBL/GenBank/DDBJ databases">
        <authorList>
            <consortium name="Pathogen Informatics"/>
            <person name="Doyle S."/>
        </authorList>
    </citation>
    <scope>NUCLEOTIDE SEQUENCE [LARGE SCALE GENOMIC DNA]</scope>
    <source>
        <strain evidence="2 3">NCTC1934</strain>
    </source>
</reference>
<dbReference type="Proteomes" id="UP000255467">
    <property type="component" value="Unassembled WGS sequence"/>
</dbReference>
<evidence type="ECO:0000313" key="3">
    <source>
        <dbReference type="Proteomes" id="UP000255467"/>
    </source>
</evidence>
<dbReference type="EMBL" id="UGRY01000005">
    <property type="protein sequence ID" value="SUD48724.1"/>
    <property type="molecule type" value="Genomic_DNA"/>
</dbReference>
<feature type="transmembrane region" description="Helical" evidence="1">
    <location>
        <begin position="82"/>
        <end position="101"/>
    </location>
</feature>
<keyword evidence="1" id="KW-1133">Transmembrane helix</keyword>
<gene>
    <name evidence="2" type="ORF">NCTC1934_06061</name>
</gene>
<organism evidence="2 3">
    <name type="scientific">Nocardia otitidiscaviarum</name>
    <dbReference type="NCBI Taxonomy" id="1823"/>
    <lineage>
        <taxon>Bacteria</taxon>
        <taxon>Bacillati</taxon>
        <taxon>Actinomycetota</taxon>
        <taxon>Actinomycetes</taxon>
        <taxon>Mycobacteriales</taxon>
        <taxon>Nocardiaceae</taxon>
        <taxon>Nocardia</taxon>
    </lineage>
</organism>
<keyword evidence="1" id="KW-0812">Transmembrane</keyword>
<dbReference type="AlphaFoldDB" id="A0A379JJZ2"/>
<feature type="transmembrane region" description="Helical" evidence="1">
    <location>
        <begin position="49"/>
        <end position="70"/>
    </location>
</feature>
<evidence type="ECO:0000313" key="2">
    <source>
        <dbReference type="EMBL" id="SUD48724.1"/>
    </source>
</evidence>
<accession>A0A379JJZ2</accession>
<sequence>MDYPARPDAKRDIGLVVVDASEAGAARRNVYYRLSLNPVDQLPCVSMDFVYNLVVVAHLLGMAAVVGGYAAGQPRVSELMVWGARLQLVTGVILVGLAESIDSLGKDPNMTKIGIKLVVSLAVAAFAEIGRADAKRGKAVPWMTHASGGLAILNVFIAALWT</sequence>
<proteinExistence type="predicted"/>
<protein>
    <submittedName>
        <fullName evidence="2">Uncharacterized protein</fullName>
    </submittedName>
</protein>
<name>A0A379JJZ2_9NOCA</name>
<dbReference type="STRING" id="1406858.GCA_000710895_04735"/>